<keyword evidence="4" id="KW-0808">Transferase</keyword>
<feature type="domain" description="Histidine kinase" evidence="10">
    <location>
        <begin position="492"/>
        <end position="691"/>
    </location>
</feature>
<dbReference type="GO" id="GO:0005524">
    <property type="term" value="F:ATP binding"/>
    <property type="evidence" value="ECO:0007669"/>
    <property type="project" value="UniProtKB-KW"/>
</dbReference>
<dbReference type="Pfam" id="PF13424">
    <property type="entry name" value="TPR_12"/>
    <property type="match status" value="1"/>
</dbReference>
<accession>A0A286GDW7</accession>
<dbReference type="InterPro" id="IPR011102">
    <property type="entry name" value="Sig_transdc_His_kinase_HWE"/>
</dbReference>
<dbReference type="PANTHER" id="PTHR41523">
    <property type="entry name" value="TWO-COMPONENT SYSTEM SENSOR PROTEIN"/>
    <property type="match status" value="1"/>
</dbReference>
<dbReference type="SMART" id="SM00387">
    <property type="entry name" value="HATPase_c"/>
    <property type="match status" value="1"/>
</dbReference>
<dbReference type="Pfam" id="PF13181">
    <property type="entry name" value="TPR_8"/>
    <property type="match status" value="1"/>
</dbReference>
<keyword evidence="7" id="KW-0067">ATP-binding</keyword>
<evidence type="ECO:0000259" key="10">
    <source>
        <dbReference type="PROSITE" id="PS50109"/>
    </source>
</evidence>
<feature type="transmembrane region" description="Helical" evidence="9">
    <location>
        <begin position="436"/>
        <end position="458"/>
    </location>
</feature>
<evidence type="ECO:0000256" key="9">
    <source>
        <dbReference type="SAM" id="Phobius"/>
    </source>
</evidence>
<dbReference type="Gene3D" id="3.30.565.10">
    <property type="entry name" value="Histidine kinase-like ATPase, C-terminal domain"/>
    <property type="match status" value="1"/>
</dbReference>
<keyword evidence="8" id="KW-0802">TPR repeat</keyword>
<organism evidence="11 12">
    <name type="scientific">Spirosoma fluviale</name>
    <dbReference type="NCBI Taxonomy" id="1597977"/>
    <lineage>
        <taxon>Bacteria</taxon>
        <taxon>Pseudomonadati</taxon>
        <taxon>Bacteroidota</taxon>
        <taxon>Cytophagia</taxon>
        <taxon>Cytophagales</taxon>
        <taxon>Cytophagaceae</taxon>
        <taxon>Spirosoma</taxon>
    </lineage>
</organism>
<protein>
    <recommendedName>
        <fullName evidence="2">histidine kinase</fullName>
        <ecNumber evidence="2">2.7.13.3</ecNumber>
    </recommendedName>
</protein>
<name>A0A286GDW7_9BACT</name>
<dbReference type="SMART" id="SM00911">
    <property type="entry name" value="HWE_HK"/>
    <property type="match status" value="1"/>
</dbReference>
<proteinExistence type="predicted"/>
<comment type="catalytic activity">
    <reaction evidence="1">
        <text>ATP + protein L-histidine = ADP + protein N-phospho-L-histidine.</text>
        <dbReference type="EC" id="2.7.13.3"/>
    </reaction>
</comment>
<dbReference type="Gene3D" id="1.25.40.10">
    <property type="entry name" value="Tetratricopeptide repeat domain"/>
    <property type="match status" value="1"/>
</dbReference>
<evidence type="ECO:0000256" key="4">
    <source>
        <dbReference type="ARBA" id="ARBA00022679"/>
    </source>
</evidence>
<reference evidence="12" key="1">
    <citation type="submission" date="2017-09" db="EMBL/GenBank/DDBJ databases">
        <authorList>
            <person name="Varghese N."/>
            <person name="Submissions S."/>
        </authorList>
    </citation>
    <scope>NUCLEOTIDE SEQUENCE [LARGE SCALE GENOMIC DNA]</scope>
    <source>
        <strain evidence="12">DSM 29961</strain>
    </source>
</reference>
<dbReference type="InterPro" id="IPR005467">
    <property type="entry name" value="His_kinase_dom"/>
</dbReference>
<gene>
    <name evidence="11" type="ORF">SAMN06269250_4588</name>
</gene>
<evidence type="ECO:0000256" key="5">
    <source>
        <dbReference type="ARBA" id="ARBA00022741"/>
    </source>
</evidence>
<keyword evidence="5" id="KW-0547">Nucleotide-binding</keyword>
<dbReference type="SUPFAM" id="SSF55874">
    <property type="entry name" value="ATPase domain of HSP90 chaperone/DNA topoisomerase II/histidine kinase"/>
    <property type="match status" value="1"/>
</dbReference>
<dbReference type="InterPro" id="IPR019734">
    <property type="entry name" value="TPR_rpt"/>
</dbReference>
<dbReference type="PROSITE" id="PS50109">
    <property type="entry name" value="HIS_KIN"/>
    <property type="match status" value="1"/>
</dbReference>
<dbReference type="AlphaFoldDB" id="A0A286GDW7"/>
<evidence type="ECO:0000256" key="2">
    <source>
        <dbReference type="ARBA" id="ARBA00012438"/>
    </source>
</evidence>
<dbReference type="EC" id="2.7.13.3" evidence="2"/>
<evidence type="ECO:0000313" key="12">
    <source>
        <dbReference type="Proteomes" id="UP000219452"/>
    </source>
</evidence>
<sequence length="694" mass="78678">MKSHSWALCGLLVILEIITPLSAQAQRPLIDSLKITLHHKLPDTTQVNTYYGIANAFFKQSQLDSANYYLKPMLVLCKRTNNIVGLGDYHLLISTIRLHQGLFDESLLNAQSAINYFTRSHKPGSVARVYHTMGLLYKTMGENQRVRTHLEKGIFYIQQAITINQNIKASRNLADNYVNLGIIYEDLNEFERGRECFLKAIAINDAIHSKPEAYRVIYNNLGKNSSVQGRYEEAIGYLNKALAINLELDRTTSLVHNYRNLSTAYQALKKSDKAEFYGEKAIKLVEQSKDAPLTRSVYKMMSQMYASRGKYDKAYHYAVQHKRIEDSLMNLDKTRTVARLEGQFVVQKANELATIQANLALAKTKEIARIESVKAKEIAAIQAEESRRIAQIQAAADVEKTRAIAEVQTKYETQRRINQIAALDQQNHQASQQMHYMAGGLGLLVLLLSISIGQYWALRRANVRLSAQNEIITNNSYQLISQSDQLRTLMKELHHRVKNNLAIVSSLLTLQANGLTDEKAVQALRKGQQRVQAMSLIHQRLYQSDRVTIVNIREYLTDLAESLMQAYGYESSNFDLQVDVVLEELDVDVAMPLGLIVNELITNSFKYAFIHQERPLLRIKLDYADGSLQPGITLEVQDNGPGIKADDWQKSASRKSFGRRLVTSLTEQLEGNFELLSQNGTLFRLHIPQTRLAA</sequence>
<keyword evidence="9" id="KW-1133">Transmembrane helix</keyword>
<dbReference type="EMBL" id="OCNH01000003">
    <property type="protein sequence ID" value="SOD93713.1"/>
    <property type="molecule type" value="Genomic_DNA"/>
</dbReference>
<dbReference type="SUPFAM" id="SSF48452">
    <property type="entry name" value="TPR-like"/>
    <property type="match status" value="2"/>
</dbReference>
<dbReference type="InterPro" id="IPR003594">
    <property type="entry name" value="HATPase_dom"/>
</dbReference>
<evidence type="ECO:0000256" key="7">
    <source>
        <dbReference type="ARBA" id="ARBA00022840"/>
    </source>
</evidence>
<feature type="repeat" description="TPR" evidence="8">
    <location>
        <begin position="174"/>
        <end position="207"/>
    </location>
</feature>
<evidence type="ECO:0000256" key="8">
    <source>
        <dbReference type="PROSITE-ProRule" id="PRU00339"/>
    </source>
</evidence>
<keyword evidence="6 11" id="KW-0418">Kinase</keyword>
<dbReference type="Pfam" id="PF07568">
    <property type="entry name" value="HisKA_2"/>
    <property type="match status" value="1"/>
</dbReference>
<dbReference type="PANTHER" id="PTHR41523:SF8">
    <property type="entry name" value="ETHYLENE RESPONSE SENSOR PROTEIN"/>
    <property type="match status" value="1"/>
</dbReference>
<keyword evidence="3" id="KW-0597">Phosphoprotein</keyword>
<dbReference type="PROSITE" id="PS50005">
    <property type="entry name" value="TPR"/>
    <property type="match status" value="1"/>
</dbReference>
<evidence type="ECO:0000256" key="1">
    <source>
        <dbReference type="ARBA" id="ARBA00000085"/>
    </source>
</evidence>
<dbReference type="Gene3D" id="3.30.450.20">
    <property type="entry name" value="PAS domain"/>
    <property type="match status" value="1"/>
</dbReference>
<evidence type="ECO:0000313" key="11">
    <source>
        <dbReference type="EMBL" id="SOD93713.1"/>
    </source>
</evidence>
<dbReference type="InterPro" id="IPR036890">
    <property type="entry name" value="HATPase_C_sf"/>
</dbReference>
<dbReference type="RefSeq" id="WP_097128616.1">
    <property type="nucleotide sequence ID" value="NZ_OCNH01000003.1"/>
</dbReference>
<dbReference type="InterPro" id="IPR011495">
    <property type="entry name" value="Sig_transdc_His_kin_sub2_dim/P"/>
</dbReference>
<keyword evidence="9" id="KW-0812">Transmembrane</keyword>
<dbReference type="Pfam" id="PF02518">
    <property type="entry name" value="HATPase_c"/>
    <property type="match status" value="1"/>
</dbReference>
<dbReference type="GO" id="GO:0004673">
    <property type="term" value="F:protein histidine kinase activity"/>
    <property type="evidence" value="ECO:0007669"/>
    <property type="project" value="UniProtKB-EC"/>
</dbReference>
<keyword evidence="12" id="KW-1185">Reference proteome</keyword>
<dbReference type="OrthoDB" id="9767435at2"/>
<dbReference type="InterPro" id="IPR011990">
    <property type="entry name" value="TPR-like_helical_dom_sf"/>
</dbReference>
<evidence type="ECO:0000256" key="3">
    <source>
        <dbReference type="ARBA" id="ARBA00022553"/>
    </source>
</evidence>
<dbReference type="Proteomes" id="UP000219452">
    <property type="component" value="Unassembled WGS sequence"/>
</dbReference>
<evidence type="ECO:0000256" key="6">
    <source>
        <dbReference type="ARBA" id="ARBA00022777"/>
    </source>
</evidence>
<dbReference type="SMART" id="SM00028">
    <property type="entry name" value="TPR"/>
    <property type="match status" value="5"/>
</dbReference>
<keyword evidence="9" id="KW-0472">Membrane</keyword>